<keyword evidence="5" id="KW-0433">Leucine-rich repeat</keyword>
<feature type="disulfide bond" evidence="11">
    <location>
        <begin position="516"/>
        <end position="525"/>
    </location>
</feature>
<dbReference type="FunFam" id="2.10.25.10:FF:000053">
    <property type="entry name" value="Slit guidance ligand 2"/>
    <property type="match status" value="1"/>
</dbReference>
<dbReference type="PROSITE" id="PS01186">
    <property type="entry name" value="EGF_2"/>
    <property type="match status" value="4"/>
</dbReference>
<dbReference type="SMART" id="SM00274">
    <property type="entry name" value="FOLN"/>
    <property type="match status" value="3"/>
</dbReference>
<evidence type="ECO:0000256" key="8">
    <source>
        <dbReference type="ARBA" id="ARBA00022782"/>
    </source>
</evidence>
<feature type="disulfide bond" evidence="11">
    <location>
        <begin position="853"/>
        <end position="862"/>
    </location>
</feature>
<dbReference type="PROSITE" id="PS50026">
    <property type="entry name" value="EGF_3"/>
    <property type="match status" value="6"/>
</dbReference>
<feature type="domain" description="EGF-like" evidence="14">
    <location>
        <begin position="828"/>
        <end position="863"/>
    </location>
</feature>
<dbReference type="FunFam" id="2.10.25.10:FF:000080">
    <property type="entry name" value="Neurogenic locus notch 1"/>
    <property type="match status" value="1"/>
</dbReference>
<dbReference type="Pfam" id="PF01463">
    <property type="entry name" value="LRRCT"/>
    <property type="match status" value="3"/>
</dbReference>
<dbReference type="SMART" id="SM00179">
    <property type="entry name" value="EGF_CA"/>
    <property type="match status" value="4"/>
</dbReference>
<organism evidence="15 16">
    <name type="scientific">Neolamprologus brichardi</name>
    <name type="common">Fairy cichlid</name>
    <name type="synonym">Lamprologus brichardi</name>
    <dbReference type="NCBI Taxonomy" id="32507"/>
    <lineage>
        <taxon>Eukaryota</taxon>
        <taxon>Metazoa</taxon>
        <taxon>Chordata</taxon>
        <taxon>Craniata</taxon>
        <taxon>Vertebrata</taxon>
        <taxon>Euteleostomi</taxon>
        <taxon>Actinopterygii</taxon>
        <taxon>Neopterygii</taxon>
        <taxon>Teleostei</taxon>
        <taxon>Neoteleostei</taxon>
        <taxon>Acanthomorphata</taxon>
        <taxon>Ovalentaria</taxon>
        <taxon>Cichlomorphae</taxon>
        <taxon>Cichliformes</taxon>
        <taxon>Cichlidae</taxon>
        <taxon>African cichlids</taxon>
        <taxon>Pseudocrenilabrinae</taxon>
        <taxon>Lamprologini</taxon>
        <taxon>Neolamprologus</taxon>
    </lineage>
</organism>
<dbReference type="GeneTree" id="ENSGT00940000157322"/>
<dbReference type="SUPFAM" id="SSF52058">
    <property type="entry name" value="L domain-like"/>
    <property type="match status" value="1"/>
</dbReference>
<evidence type="ECO:0000256" key="2">
    <source>
        <dbReference type="ARBA" id="ARBA00022473"/>
    </source>
</evidence>
<dbReference type="PROSITE" id="PS01185">
    <property type="entry name" value="CTCK_1"/>
    <property type="match status" value="1"/>
</dbReference>
<reference evidence="15" key="2">
    <citation type="submission" date="2025-09" db="UniProtKB">
        <authorList>
            <consortium name="Ensembl"/>
        </authorList>
    </citation>
    <scope>IDENTIFICATION</scope>
</reference>
<dbReference type="FunFam" id="3.80.10.10:FF:000002">
    <property type="entry name" value="Slit guidance ligand 2"/>
    <property type="match status" value="1"/>
</dbReference>
<feature type="domain" description="CTCK" evidence="12">
    <location>
        <begin position="868"/>
        <end position="951"/>
    </location>
</feature>
<feature type="domain" description="EGF-like" evidence="14">
    <location>
        <begin position="384"/>
        <end position="417"/>
    </location>
</feature>
<dbReference type="InterPro" id="IPR051355">
    <property type="entry name" value="Notch/Slit_guidance"/>
</dbReference>
<evidence type="ECO:0000256" key="3">
    <source>
        <dbReference type="ARBA" id="ARBA00022525"/>
    </source>
</evidence>
<evidence type="ECO:0000256" key="9">
    <source>
        <dbReference type="ARBA" id="ARBA00022902"/>
    </source>
</evidence>
<keyword evidence="7" id="KW-0677">Repeat</keyword>
<sequence length="951" mass="104333">RDLSENAIQAIPRRAFRGATDLKNLQLDKNHISCIEEGAFRALRSLEVLTLNNNNISSIPVSSFNHMPKLRTFRLHSNSLRCDCHLAWLSPWLRQRPALGLYTQCSSPPTLRGLNLADPAIHEPCSLASGSCPPMCSCSNNIVDCRGRGLTAIPAHLPEGMTEIRLEQNGIKSVPPGAFTSYKKLRRILFLLVCRVLYGNKITELPSGVFDGLASLELLLLNANKIHCIRANVFKDLENLALLSLYDNKIQSLAKGTFSSLRSIQTLHLAQNPFVCDCNVKWLADFLRSNPIETSGARCASPRRLANKPDSSSAYFFRAIGANPLYCDCRLLWLSEWVKSGYKEPGIARCAGPRGMEGKLLLTTPADKFQCVGPVESSVQAKCSPCVSSPCQNQGICKVHHTQQYTCVCKSGFTVCNCVCVCVLLSSFFFCSFLSCACAFGFHGTFCEVNVDDCEDHGCESGATCVDGVGNYTCLCPPNYTGLLCEEEEGVCSPGRNPCQHQSTCVSTPNGPRCVCIPGWVGPDCGIDYNECVDHRCQNGAQCVDHLDGYSCFCEVALPAPLPCQLAQCQNGALCEEKLGTAVCQCLPGFEGQNCEKLVSVNFVDRDSYVQLQDVKNWPQTNITLQVRTSEENGILLYNGDNEPIAVELHQGHVRVTYDPGNQPATAIYSTETVNDGHFHTLELVTFNRMVNLSVDGGEPTTLDSQGGSRPATGEAHLYVGVMPASLGLSSQTLNTSSFHGCIRNLYINHELQDFTRSHMKLGVVPGCKACRKLYCLHGICQPNGPQVCHCQQGWTGQHCDQPVTGETYRCDCEEGYYGALCNLQKEPTGSCRGLKCLHGQCETTEDGERCICEQGYTGESCDIESPCRGEPVRDYHRLQRGTILCQTSKPFSWVECQGRCQTTAKPDISVASCCAPLRVRRRRLTFECDDGTSFTQDVEKPVECGCKECV</sequence>
<dbReference type="SUPFAM" id="SSF57196">
    <property type="entry name" value="EGF/Laminin"/>
    <property type="match status" value="3"/>
</dbReference>
<evidence type="ECO:0000256" key="5">
    <source>
        <dbReference type="ARBA" id="ARBA00022614"/>
    </source>
</evidence>
<evidence type="ECO:0000259" key="14">
    <source>
        <dbReference type="PROSITE" id="PS50026"/>
    </source>
</evidence>
<dbReference type="InterPro" id="IPR000152">
    <property type="entry name" value="EGF-type_Asp/Asn_hydroxyl_site"/>
</dbReference>
<dbReference type="CDD" id="cd00110">
    <property type="entry name" value="LamG"/>
    <property type="match status" value="1"/>
</dbReference>
<dbReference type="GO" id="GO:0048495">
    <property type="term" value="F:Roundabout binding"/>
    <property type="evidence" value="ECO:0007669"/>
    <property type="project" value="TreeGrafter"/>
</dbReference>
<evidence type="ECO:0000313" key="15">
    <source>
        <dbReference type="Ensembl" id="ENSNBRP00000008331.1"/>
    </source>
</evidence>
<dbReference type="AlphaFoldDB" id="A0A3Q4GHC2"/>
<dbReference type="Bgee" id="ENSNBRG00000005548">
    <property type="expression patterns" value="Expressed in brain and 1 other cell type or tissue"/>
</dbReference>
<dbReference type="InterPro" id="IPR018097">
    <property type="entry name" value="EGF_Ca-bd_CS"/>
</dbReference>
<dbReference type="PROSITE" id="PS51450">
    <property type="entry name" value="LRR"/>
    <property type="match status" value="1"/>
</dbReference>
<dbReference type="CDD" id="cd00054">
    <property type="entry name" value="EGF_CA"/>
    <property type="match status" value="4"/>
</dbReference>
<dbReference type="SUPFAM" id="SSF49899">
    <property type="entry name" value="Concanavalin A-like lectins/glucanases"/>
    <property type="match status" value="1"/>
</dbReference>
<dbReference type="Pfam" id="PF01462">
    <property type="entry name" value="LRRNT"/>
    <property type="match status" value="1"/>
</dbReference>
<dbReference type="SMART" id="SM00082">
    <property type="entry name" value="LRRCT"/>
    <property type="match status" value="3"/>
</dbReference>
<dbReference type="PANTHER" id="PTHR45836:SF3">
    <property type="entry name" value="SLIT HOMOLOG 1 PROTEIN"/>
    <property type="match status" value="1"/>
</dbReference>
<dbReference type="PROSITE" id="PS01187">
    <property type="entry name" value="EGF_CA"/>
    <property type="match status" value="2"/>
</dbReference>
<keyword evidence="10 11" id="KW-1015">Disulfide bond</keyword>
<dbReference type="InterPro" id="IPR013320">
    <property type="entry name" value="ConA-like_dom_sf"/>
</dbReference>
<dbReference type="InterPro" id="IPR001611">
    <property type="entry name" value="Leu-rich_rpt"/>
</dbReference>
<evidence type="ECO:0000259" key="13">
    <source>
        <dbReference type="PROSITE" id="PS50025"/>
    </source>
</evidence>
<dbReference type="OMA" id="ACAYGFH"/>
<evidence type="ECO:0000256" key="10">
    <source>
        <dbReference type="ARBA" id="ARBA00023157"/>
    </source>
</evidence>
<dbReference type="InterPro" id="IPR000483">
    <property type="entry name" value="Cys-rich_flank_reg_C"/>
</dbReference>
<dbReference type="Pfam" id="PF13855">
    <property type="entry name" value="LRR_8"/>
    <property type="match status" value="2"/>
</dbReference>
<comment type="subcellular location">
    <subcellularLocation>
        <location evidence="1">Secreted</location>
    </subcellularLocation>
</comment>
<keyword evidence="16" id="KW-1185">Reference proteome</keyword>
<feature type="domain" description="EGF-like" evidence="14">
    <location>
        <begin position="528"/>
        <end position="557"/>
    </location>
</feature>
<feature type="domain" description="EGF-like" evidence="14">
    <location>
        <begin position="488"/>
        <end position="526"/>
    </location>
</feature>
<dbReference type="InterPro" id="IPR013032">
    <property type="entry name" value="EGF-like_CS"/>
</dbReference>
<dbReference type="PROSITE" id="PS00022">
    <property type="entry name" value="EGF_1"/>
    <property type="match status" value="5"/>
</dbReference>
<dbReference type="GO" id="GO:0005615">
    <property type="term" value="C:extracellular space"/>
    <property type="evidence" value="ECO:0007669"/>
    <property type="project" value="TreeGrafter"/>
</dbReference>
<dbReference type="InterPro" id="IPR000372">
    <property type="entry name" value="LRRNT"/>
</dbReference>
<dbReference type="SMART" id="SM00181">
    <property type="entry name" value="EGF"/>
    <property type="match status" value="7"/>
</dbReference>
<dbReference type="InterPro" id="IPR003645">
    <property type="entry name" value="Fol_N"/>
</dbReference>
<name>A0A3Q4GHC2_NEOBR</name>
<dbReference type="PANTHER" id="PTHR45836">
    <property type="entry name" value="SLIT HOMOLOG"/>
    <property type="match status" value="1"/>
</dbReference>
<dbReference type="InterPro" id="IPR006207">
    <property type="entry name" value="Cys_knot_C"/>
</dbReference>
<accession>A0A3Q4GHC2</accession>
<feature type="disulfide bond" evidence="11">
    <location>
        <begin position="832"/>
        <end position="842"/>
    </location>
</feature>
<keyword evidence="3" id="KW-0964">Secreted</keyword>
<keyword evidence="8" id="KW-0221">Differentiation</keyword>
<dbReference type="GO" id="GO:0050919">
    <property type="term" value="P:negative chemotaxis"/>
    <property type="evidence" value="ECO:0007669"/>
    <property type="project" value="TreeGrafter"/>
</dbReference>
<reference evidence="15" key="1">
    <citation type="submission" date="2025-08" db="UniProtKB">
        <authorList>
            <consortium name="Ensembl"/>
        </authorList>
    </citation>
    <scope>IDENTIFICATION</scope>
</reference>
<feature type="disulfide bond" evidence="11">
    <location>
        <begin position="586"/>
        <end position="595"/>
    </location>
</feature>
<dbReference type="InterPro" id="IPR032675">
    <property type="entry name" value="LRR_dom_sf"/>
</dbReference>
<evidence type="ECO:0000256" key="4">
    <source>
        <dbReference type="ARBA" id="ARBA00022536"/>
    </source>
</evidence>
<dbReference type="InterPro" id="IPR001791">
    <property type="entry name" value="Laminin_G"/>
</dbReference>
<dbReference type="InterPro" id="IPR000742">
    <property type="entry name" value="EGF"/>
</dbReference>
<dbReference type="PROSITE" id="PS50025">
    <property type="entry name" value="LAM_G_DOMAIN"/>
    <property type="match status" value="1"/>
</dbReference>
<feature type="domain" description="EGF-like" evidence="14">
    <location>
        <begin position="450"/>
        <end position="486"/>
    </location>
</feature>
<dbReference type="Proteomes" id="UP000261580">
    <property type="component" value="Unassembled WGS sequence"/>
</dbReference>
<dbReference type="GO" id="GO:0007411">
    <property type="term" value="P:axon guidance"/>
    <property type="evidence" value="ECO:0007669"/>
    <property type="project" value="TreeGrafter"/>
</dbReference>
<evidence type="ECO:0000313" key="16">
    <source>
        <dbReference type="Proteomes" id="UP000261580"/>
    </source>
</evidence>
<feature type="domain" description="EGF-like" evidence="14">
    <location>
        <begin position="560"/>
        <end position="596"/>
    </location>
</feature>
<keyword evidence="6" id="KW-0732">Signal</keyword>
<evidence type="ECO:0000259" key="12">
    <source>
        <dbReference type="PROSITE" id="PS01225"/>
    </source>
</evidence>
<dbReference type="Gene3D" id="3.80.10.10">
    <property type="entry name" value="Ribonuclease Inhibitor"/>
    <property type="match status" value="4"/>
</dbReference>
<dbReference type="Gene3D" id="2.10.25.10">
    <property type="entry name" value="Laminin"/>
    <property type="match status" value="7"/>
</dbReference>
<dbReference type="Ensembl" id="ENSNBRT00000008574.1">
    <property type="protein sequence ID" value="ENSNBRP00000008331.1"/>
    <property type="gene ID" value="ENSNBRG00000005548.1"/>
</dbReference>
<protein>
    <submittedName>
        <fullName evidence="15">Slit homolog 1b (Drosophila)</fullName>
    </submittedName>
</protein>
<dbReference type="SMART" id="SM00041">
    <property type="entry name" value="CT"/>
    <property type="match status" value="1"/>
</dbReference>
<dbReference type="Pfam" id="PF00008">
    <property type="entry name" value="EGF"/>
    <property type="match status" value="4"/>
</dbReference>
<dbReference type="InterPro" id="IPR001881">
    <property type="entry name" value="EGF-like_Ca-bd_dom"/>
</dbReference>
<dbReference type="SMART" id="SM00282">
    <property type="entry name" value="LamG"/>
    <property type="match status" value="1"/>
</dbReference>
<evidence type="ECO:0000256" key="1">
    <source>
        <dbReference type="ARBA" id="ARBA00004613"/>
    </source>
</evidence>
<dbReference type="STRING" id="32507.ENSNBRP00000008331"/>
<evidence type="ECO:0000256" key="11">
    <source>
        <dbReference type="PROSITE-ProRule" id="PRU00076"/>
    </source>
</evidence>
<keyword evidence="4 11" id="KW-0245">EGF-like domain</keyword>
<dbReference type="FunFam" id="3.80.10.10:FF:000039">
    <property type="entry name" value="slit homolog 2 protein isoform X2"/>
    <property type="match status" value="1"/>
</dbReference>
<keyword evidence="9" id="KW-0524">Neurogenesis</keyword>
<dbReference type="Pfam" id="PF12661">
    <property type="entry name" value="hEGF"/>
    <property type="match status" value="1"/>
</dbReference>
<dbReference type="SMART" id="SM00369">
    <property type="entry name" value="LRR_TYP"/>
    <property type="match status" value="8"/>
</dbReference>
<dbReference type="PROSITE" id="PS00010">
    <property type="entry name" value="ASX_HYDROXYL"/>
    <property type="match status" value="1"/>
</dbReference>
<dbReference type="InterPro" id="IPR003591">
    <property type="entry name" value="Leu-rich_rpt_typical-subtyp"/>
</dbReference>
<dbReference type="GO" id="GO:0008201">
    <property type="term" value="F:heparin binding"/>
    <property type="evidence" value="ECO:0007669"/>
    <property type="project" value="TreeGrafter"/>
</dbReference>
<dbReference type="Pfam" id="PF02210">
    <property type="entry name" value="Laminin_G_2"/>
    <property type="match status" value="1"/>
</dbReference>
<dbReference type="PROSITE" id="PS01225">
    <property type="entry name" value="CTCK_2"/>
    <property type="match status" value="1"/>
</dbReference>
<proteinExistence type="predicted"/>
<feature type="disulfide bond" evidence="11">
    <location>
        <begin position="476"/>
        <end position="485"/>
    </location>
</feature>
<dbReference type="GO" id="GO:0005509">
    <property type="term" value="F:calcium ion binding"/>
    <property type="evidence" value="ECO:0007669"/>
    <property type="project" value="InterPro"/>
</dbReference>
<feature type="domain" description="Laminin G" evidence="13">
    <location>
        <begin position="599"/>
        <end position="768"/>
    </location>
</feature>
<comment type="caution">
    <text evidence="11">Lacks conserved residue(s) required for the propagation of feature annotation.</text>
</comment>
<dbReference type="SMART" id="SM00013">
    <property type="entry name" value="LRRNT"/>
    <property type="match status" value="1"/>
</dbReference>
<evidence type="ECO:0000256" key="7">
    <source>
        <dbReference type="ARBA" id="ARBA00022737"/>
    </source>
</evidence>
<dbReference type="Gene3D" id="2.60.120.200">
    <property type="match status" value="1"/>
</dbReference>
<evidence type="ECO:0000256" key="6">
    <source>
        <dbReference type="ARBA" id="ARBA00022729"/>
    </source>
</evidence>
<keyword evidence="2" id="KW-0217">Developmental protein</keyword>